<dbReference type="InterPro" id="IPR005693">
    <property type="entry name" value="Mce"/>
</dbReference>
<dbReference type="AlphaFoldDB" id="A0A5Q6RW67"/>
<accession>A0A5Q6RW67</accession>
<name>A0A5Q6RW67_9ACTN</name>
<reference evidence="3 4" key="1">
    <citation type="submission" date="2019-09" db="EMBL/GenBank/DDBJ databases">
        <title>Mumia zhuanghuii sp. nov. isolated from the intestinal contents of plateau pika (Ochotona curzoniae) in the Qinghai-Tibet plateau of China.</title>
        <authorList>
            <person name="Tian Z."/>
        </authorList>
    </citation>
    <scope>NUCLEOTIDE SEQUENCE [LARGE SCALE GENOMIC DNA]</scope>
    <source>
        <strain evidence="4">350</strain>
    </source>
</reference>
<dbReference type="EMBL" id="VDFQ02000004">
    <property type="protein sequence ID" value="KAA1422243.1"/>
    <property type="molecule type" value="Genomic_DNA"/>
</dbReference>
<dbReference type="PANTHER" id="PTHR33371:SF16">
    <property type="entry name" value="MCE-FAMILY PROTEIN MCE3F"/>
    <property type="match status" value="1"/>
</dbReference>
<proteinExistence type="predicted"/>
<dbReference type="NCBIfam" id="TIGR00996">
    <property type="entry name" value="Mtu_fam_mce"/>
    <property type="match status" value="1"/>
</dbReference>
<evidence type="ECO:0000259" key="2">
    <source>
        <dbReference type="Pfam" id="PF11887"/>
    </source>
</evidence>
<evidence type="ECO:0000259" key="1">
    <source>
        <dbReference type="Pfam" id="PF02470"/>
    </source>
</evidence>
<dbReference type="InterPro" id="IPR003399">
    <property type="entry name" value="Mce/MlaD"/>
</dbReference>
<feature type="domain" description="Mammalian cell entry C-terminal" evidence="2">
    <location>
        <begin position="121"/>
        <end position="268"/>
    </location>
</feature>
<dbReference type="Proteomes" id="UP000307768">
    <property type="component" value="Unassembled WGS sequence"/>
</dbReference>
<protein>
    <submittedName>
        <fullName evidence="3">MCE family protein</fullName>
    </submittedName>
</protein>
<gene>
    <name evidence="3" type="ORF">FE697_013850</name>
</gene>
<dbReference type="RefSeq" id="WP_149770200.1">
    <property type="nucleotide sequence ID" value="NZ_VDFQ02000004.1"/>
</dbReference>
<dbReference type="OrthoDB" id="4741753at2"/>
<sequence length="420" mass="45016">MITGRVKAQLILFVVITLLGVTYVGAKYAQLDRLFGANGYSVTVEMAESGGIFTGADVTYRGVSVGRVKDMWLTTDGVDVEVRIDEEAPPIPSDTDVVVANKSAVGEQYLDFQPTSDSTPYLADEDVIARERTQVPIDTRSLITDVSALLTSVDADDLSTVITELGDAFEGSAGDFRTTIDATSAFITKADQKYEVTADLIRESTQVLQTQVDSSDDIEDFATNLRDLSTAMRTSDADLRAVIEAGAPTATTLRTVIAENADDLAVLLDRAIRLNKVVRAHLDGIRGVLVIAPYGVESAFSIIAKDSRTGQYAVRLSLAIQAENPPCTKGYVPEARQRTPFDRTPAPWKRDLGCTEKLTRGAKAAGASASPAAATEGQTLGTYDVATKQVDVSDPTTIPDAPDLGKESWKWMLLGPAVAR</sequence>
<dbReference type="InterPro" id="IPR052336">
    <property type="entry name" value="MlaD_Phospholipid_Transporter"/>
</dbReference>
<comment type="caution">
    <text evidence="3">The sequence shown here is derived from an EMBL/GenBank/DDBJ whole genome shotgun (WGS) entry which is preliminary data.</text>
</comment>
<evidence type="ECO:0000313" key="4">
    <source>
        <dbReference type="Proteomes" id="UP000307768"/>
    </source>
</evidence>
<dbReference type="GO" id="GO:0005576">
    <property type="term" value="C:extracellular region"/>
    <property type="evidence" value="ECO:0007669"/>
    <property type="project" value="TreeGrafter"/>
</dbReference>
<dbReference type="Pfam" id="PF11887">
    <property type="entry name" value="Mce4_CUP1"/>
    <property type="match status" value="1"/>
</dbReference>
<evidence type="ECO:0000313" key="3">
    <source>
        <dbReference type="EMBL" id="KAA1422243.1"/>
    </source>
</evidence>
<organism evidence="3 4">
    <name type="scientific">Mumia zhuanghuii</name>
    <dbReference type="NCBI Taxonomy" id="2585211"/>
    <lineage>
        <taxon>Bacteria</taxon>
        <taxon>Bacillati</taxon>
        <taxon>Actinomycetota</taxon>
        <taxon>Actinomycetes</taxon>
        <taxon>Propionibacteriales</taxon>
        <taxon>Nocardioidaceae</taxon>
        <taxon>Mumia</taxon>
    </lineage>
</organism>
<feature type="domain" description="Mce/MlaD" evidence="1">
    <location>
        <begin position="38"/>
        <end position="114"/>
    </location>
</feature>
<dbReference type="InterPro" id="IPR024516">
    <property type="entry name" value="Mce_C"/>
</dbReference>
<dbReference type="Pfam" id="PF02470">
    <property type="entry name" value="MlaD"/>
    <property type="match status" value="1"/>
</dbReference>
<dbReference type="PANTHER" id="PTHR33371">
    <property type="entry name" value="INTERMEMBRANE PHOSPHOLIPID TRANSPORT SYSTEM BINDING PROTEIN MLAD-RELATED"/>
    <property type="match status" value="1"/>
</dbReference>